<reference evidence="2 3" key="1">
    <citation type="submission" date="2015-10" db="EMBL/GenBank/DDBJ databases">
        <authorList>
            <person name="Rovetto F.F."/>
            <person name="Cocolin L.L."/>
            <person name="Illeghems K.K."/>
            <person name="Van Nieuwerbuegh F.F."/>
            <person name="Houf K.K."/>
        </authorList>
    </citation>
    <scope>NUCLEOTIDE SEQUENCE [LARGE SCALE GENOMIC DNA]</scope>
    <source>
        <strain evidence="2 3">LMG 24486</strain>
    </source>
</reference>
<dbReference type="Proteomes" id="UP000092987">
    <property type="component" value="Unassembled WGS sequence"/>
</dbReference>
<accession>A0A1C7WQD9</accession>
<keyword evidence="1" id="KW-1133">Transmembrane helix</keyword>
<dbReference type="EMBL" id="LLKQ01000001">
    <property type="protein sequence ID" value="OCL95778.1"/>
    <property type="molecule type" value="Genomic_DNA"/>
</dbReference>
<feature type="transmembrane region" description="Helical" evidence="1">
    <location>
        <begin position="12"/>
        <end position="34"/>
    </location>
</feature>
<evidence type="ECO:0000256" key="1">
    <source>
        <dbReference type="SAM" id="Phobius"/>
    </source>
</evidence>
<keyword evidence="1" id="KW-0812">Transmembrane</keyword>
<feature type="transmembrane region" description="Helical" evidence="1">
    <location>
        <begin position="54"/>
        <end position="72"/>
    </location>
</feature>
<comment type="caution">
    <text evidence="2">The sequence shown here is derived from an EMBL/GenBank/DDBJ whole genome shotgun (WGS) entry which is preliminary data.</text>
</comment>
<name>A0A1C7WQD9_9BACT</name>
<proteinExistence type="predicted"/>
<protein>
    <submittedName>
        <fullName evidence="2">Uncharacterized protein</fullName>
    </submittedName>
</protein>
<organism evidence="2 3">
    <name type="scientific">Aliarcobacter thereius LMG 24486</name>
    <dbReference type="NCBI Taxonomy" id="1032240"/>
    <lineage>
        <taxon>Bacteria</taxon>
        <taxon>Pseudomonadati</taxon>
        <taxon>Campylobacterota</taxon>
        <taxon>Epsilonproteobacteria</taxon>
        <taxon>Campylobacterales</taxon>
        <taxon>Arcobacteraceae</taxon>
        <taxon>Aliarcobacter</taxon>
    </lineage>
</organism>
<evidence type="ECO:0000313" key="2">
    <source>
        <dbReference type="EMBL" id="OCL95778.1"/>
    </source>
</evidence>
<evidence type="ECO:0000313" key="3">
    <source>
        <dbReference type="Proteomes" id="UP000092987"/>
    </source>
</evidence>
<keyword evidence="1" id="KW-0472">Membrane</keyword>
<keyword evidence="3" id="KW-1185">Reference proteome</keyword>
<sequence length="82" mass="9662">MKKEFTQKVVYILTESFLPVIFWFGLFGIFIISIDESTMNGIRDFQIPNYIDTLLKNNILEFVAVIYILYVVKDFKDSKNNV</sequence>
<dbReference type="RefSeq" id="WP_066390305.1">
    <property type="nucleotide sequence ID" value="NZ_CP035926.1"/>
</dbReference>
<gene>
    <name evidence="2" type="ORF">AA347_01258</name>
</gene>